<organism evidence="1 2">
    <name type="scientific">Sphingobacterium alkalisoli</name>
    <dbReference type="NCBI Taxonomy" id="1874115"/>
    <lineage>
        <taxon>Bacteria</taxon>
        <taxon>Pseudomonadati</taxon>
        <taxon>Bacteroidota</taxon>
        <taxon>Sphingobacteriia</taxon>
        <taxon>Sphingobacteriales</taxon>
        <taxon>Sphingobacteriaceae</taxon>
        <taxon>Sphingobacterium</taxon>
    </lineage>
</organism>
<dbReference type="EMBL" id="SUKA01000001">
    <property type="protein sequence ID" value="TJY68656.1"/>
    <property type="molecule type" value="Genomic_DNA"/>
</dbReference>
<dbReference type="Proteomes" id="UP000309872">
    <property type="component" value="Unassembled WGS sequence"/>
</dbReference>
<keyword evidence="2" id="KW-1185">Reference proteome</keyword>
<evidence type="ECO:0000313" key="1">
    <source>
        <dbReference type="EMBL" id="TJY68656.1"/>
    </source>
</evidence>
<dbReference type="OrthoDB" id="9764953at2"/>
<protein>
    <submittedName>
        <fullName evidence="1">Alpha/beta hydrolase</fullName>
    </submittedName>
</protein>
<proteinExistence type="predicted"/>
<comment type="caution">
    <text evidence="1">The sequence shown here is derived from an EMBL/GenBank/DDBJ whole genome shotgun (WGS) entry which is preliminary data.</text>
</comment>
<dbReference type="Gene3D" id="3.40.50.1820">
    <property type="entry name" value="alpha/beta hydrolase"/>
    <property type="match status" value="1"/>
</dbReference>
<dbReference type="RefSeq" id="WP_136819622.1">
    <property type="nucleotide sequence ID" value="NZ_BMJX01000001.1"/>
</dbReference>
<dbReference type="SUPFAM" id="SSF53474">
    <property type="entry name" value="alpha/beta-Hydrolases"/>
    <property type="match status" value="1"/>
</dbReference>
<sequence>MKHSILWIGILLMMTSTSVAQKGLSKKEAEALSVKEWAQEKQRLLPAAQKVWAEGIIKFGKYTMPIAYRTFGEKPADGRSLYISLHGGGNAPPAVNNQQWQNQRTLYPISEGLVIVPRAPTDTWNLWHEDHIDNLLDSLIRYGVILEDVNPNKVYILGYSAGGDGVFQLGPRMADRWAAASMMAGHPGDANALNLRNLPFAIYMGGRDTAYHRNTLAVAFNQKLDSLQRLDPKGFVHDFHLYADKAHWMDHRDTIAIPWLASFKRNPFPDKVIWVEDNRVQHRFYWLSAPAVAQVEGSTAEISIRGNEICVSKNTFRELNINLNDQLLDLDKPVSVTMNGRVVFRKKVKRSLETIRKTIREYQDPTMVFSVKLILTGNKVRT</sequence>
<dbReference type="GO" id="GO:0016787">
    <property type="term" value="F:hydrolase activity"/>
    <property type="evidence" value="ECO:0007669"/>
    <property type="project" value="UniProtKB-KW"/>
</dbReference>
<dbReference type="InterPro" id="IPR029058">
    <property type="entry name" value="AB_hydrolase_fold"/>
</dbReference>
<keyword evidence="1" id="KW-0378">Hydrolase</keyword>
<reference evidence="1 2" key="1">
    <citation type="submission" date="2019-04" db="EMBL/GenBank/DDBJ databases">
        <title>Sphingobacterium olei sp. nov., isolated from oil-contaminated soil.</title>
        <authorList>
            <person name="Liu B."/>
        </authorList>
    </citation>
    <scope>NUCLEOTIDE SEQUENCE [LARGE SCALE GENOMIC DNA]</scope>
    <source>
        <strain evidence="1 2">Y3L14</strain>
    </source>
</reference>
<dbReference type="AlphaFoldDB" id="A0A4U0HA30"/>
<accession>A0A4U0HA30</accession>
<evidence type="ECO:0000313" key="2">
    <source>
        <dbReference type="Proteomes" id="UP000309872"/>
    </source>
</evidence>
<name>A0A4U0HA30_9SPHI</name>
<gene>
    <name evidence="1" type="ORF">FAZ19_05205</name>
</gene>